<dbReference type="InterPro" id="IPR032675">
    <property type="entry name" value="LRR_dom_sf"/>
</dbReference>
<dbReference type="EMBL" id="LR743593">
    <property type="protein sequence ID" value="CAA2621710.1"/>
    <property type="molecule type" value="Genomic_DNA"/>
</dbReference>
<dbReference type="GO" id="GO:0019005">
    <property type="term" value="C:SCF ubiquitin ligase complex"/>
    <property type="evidence" value="ECO:0007669"/>
    <property type="project" value="TreeGrafter"/>
</dbReference>
<name>A0A7I8IU32_SPIIN</name>
<accession>A0A7I8IU32</accession>
<dbReference type="AlphaFoldDB" id="A0A7I8IU32"/>
<evidence type="ECO:0000313" key="1">
    <source>
        <dbReference type="EMBL" id="CAA2621710.1"/>
    </source>
</evidence>
<sequence length="307" mass="34120">MCGEERRDHTLGLLSSAWLRTMVFQLMGSRLRKVCTLVCTRWLAVEGATHRRLWLTAPAQLHMVASALFQRFNAVLDFTLNSKRWMYSIGDEVVALISAHCPILVPLRLGAGSRISYHGMVTLVRNCSPSAGFLRRRGPPGGASSLKVITLADLHCDGQRFAPLISDQVRRLVQVWLESIHVNDRGLSGISSFPKLEVLHQVHAWESDGWLTNRICGDWLSAIARRCPNLQELLFIGVNPTAVSLGLIANSCRKLNRLHPGSQRDHWRYSLDCPLSSLSMEALFGGGLCTLMKIVVKCRAATNEGVE</sequence>
<organism evidence="1">
    <name type="scientific">Spirodela intermedia</name>
    <name type="common">Intermediate duckweed</name>
    <dbReference type="NCBI Taxonomy" id="51605"/>
    <lineage>
        <taxon>Eukaryota</taxon>
        <taxon>Viridiplantae</taxon>
        <taxon>Streptophyta</taxon>
        <taxon>Embryophyta</taxon>
        <taxon>Tracheophyta</taxon>
        <taxon>Spermatophyta</taxon>
        <taxon>Magnoliopsida</taxon>
        <taxon>Liliopsida</taxon>
        <taxon>Araceae</taxon>
        <taxon>Lemnoideae</taxon>
        <taxon>Spirodela</taxon>
    </lineage>
</organism>
<dbReference type="Proteomes" id="UP001189122">
    <property type="component" value="Unassembled WGS sequence"/>
</dbReference>
<dbReference type="SUPFAM" id="SSF52047">
    <property type="entry name" value="RNI-like"/>
    <property type="match status" value="1"/>
</dbReference>
<dbReference type="EMBL" id="CACRZD030000006">
    <property type="protein sequence ID" value="CAA6661397.1"/>
    <property type="molecule type" value="Genomic_DNA"/>
</dbReference>
<proteinExistence type="predicted"/>
<reference evidence="1 2" key="1">
    <citation type="submission" date="2019-12" db="EMBL/GenBank/DDBJ databases">
        <authorList>
            <person name="Scholz U."/>
            <person name="Mascher M."/>
            <person name="Fiebig A."/>
        </authorList>
    </citation>
    <scope>NUCLEOTIDE SEQUENCE</scope>
</reference>
<keyword evidence="2" id="KW-1185">Reference proteome</keyword>
<dbReference type="PANTHER" id="PTHR13318:SF92">
    <property type="entry name" value="F-BOX_LRR-REPEAT PROTEIN 8-RELATED"/>
    <property type="match status" value="1"/>
</dbReference>
<gene>
    <name evidence="1" type="ORF">SI7747_06007792</name>
</gene>
<dbReference type="Gene3D" id="3.80.10.10">
    <property type="entry name" value="Ribonuclease Inhibitor"/>
    <property type="match status" value="1"/>
</dbReference>
<evidence type="ECO:0000313" key="2">
    <source>
        <dbReference type="Proteomes" id="UP001189122"/>
    </source>
</evidence>
<protein>
    <submittedName>
        <fullName evidence="1">Uncharacterized protein</fullName>
    </submittedName>
</protein>
<dbReference type="GO" id="GO:0031146">
    <property type="term" value="P:SCF-dependent proteasomal ubiquitin-dependent protein catabolic process"/>
    <property type="evidence" value="ECO:0007669"/>
    <property type="project" value="TreeGrafter"/>
</dbReference>
<dbReference type="PANTHER" id="PTHR13318">
    <property type="entry name" value="PARTNER OF PAIRED, ISOFORM B-RELATED"/>
    <property type="match status" value="1"/>
</dbReference>